<accession>M4B5J4</accession>
<dbReference type="EnsemblProtists" id="HpaT801544">
    <property type="protein sequence ID" value="HpaP801544"/>
    <property type="gene ID" value="HpaG801544"/>
</dbReference>
<feature type="region of interest" description="Disordered" evidence="1">
    <location>
        <begin position="14"/>
        <end position="81"/>
    </location>
</feature>
<dbReference type="EMBL" id="JH598388">
    <property type="status" value="NOT_ANNOTATED_CDS"/>
    <property type="molecule type" value="Genomic_DNA"/>
</dbReference>
<reference evidence="2" key="2">
    <citation type="submission" date="2015-06" db="UniProtKB">
        <authorList>
            <consortium name="EnsemblProtists"/>
        </authorList>
    </citation>
    <scope>IDENTIFICATION</scope>
    <source>
        <strain evidence="2">Emoy2</strain>
    </source>
</reference>
<dbReference type="HOGENOM" id="CLU_2138314_0_0_1"/>
<dbReference type="Proteomes" id="UP000011713">
    <property type="component" value="Unassembled WGS sequence"/>
</dbReference>
<feature type="compositionally biased region" description="Polar residues" evidence="1">
    <location>
        <begin position="38"/>
        <end position="56"/>
    </location>
</feature>
<feature type="compositionally biased region" description="Basic residues" evidence="1">
    <location>
        <begin position="25"/>
        <end position="34"/>
    </location>
</feature>
<dbReference type="InParanoid" id="M4B5J4"/>
<evidence type="ECO:0000313" key="2">
    <source>
        <dbReference type="EnsemblProtists" id="HpaP801544"/>
    </source>
</evidence>
<protein>
    <submittedName>
        <fullName evidence="2">Uncharacterized protein</fullName>
    </submittedName>
</protein>
<evidence type="ECO:0000313" key="3">
    <source>
        <dbReference type="Proteomes" id="UP000011713"/>
    </source>
</evidence>
<organism evidence="2 3">
    <name type="scientific">Hyaloperonospora arabidopsidis (strain Emoy2)</name>
    <name type="common">Downy mildew agent</name>
    <name type="synonym">Peronospora arabidopsidis</name>
    <dbReference type="NCBI Taxonomy" id="559515"/>
    <lineage>
        <taxon>Eukaryota</taxon>
        <taxon>Sar</taxon>
        <taxon>Stramenopiles</taxon>
        <taxon>Oomycota</taxon>
        <taxon>Peronosporomycetes</taxon>
        <taxon>Peronosporales</taxon>
        <taxon>Peronosporaceae</taxon>
        <taxon>Hyaloperonospora</taxon>
    </lineage>
</organism>
<sequence length="113" mass="12744">MVIFQVLLALQKETDDENSRDEFHTRKKDKKHRGGNGQETAQTSVNLTRDNSDQGTSDSDSDEESSSMVAMVKKKTSPGNSWTWMLDCGSTTYVCMERDRFTNLKQSKAQSTV</sequence>
<proteinExistence type="predicted"/>
<keyword evidence="3" id="KW-1185">Reference proteome</keyword>
<dbReference type="VEuPathDB" id="FungiDB:HpaG801544"/>
<dbReference type="AlphaFoldDB" id="M4B5J4"/>
<reference evidence="3" key="1">
    <citation type="journal article" date="2010" name="Science">
        <title>Signatures of adaptation to obligate biotrophy in the Hyaloperonospora arabidopsidis genome.</title>
        <authorList>
            <person name="Baxter L."/>
            <person name="Tripathy S."/>
            <person name="Ishaque N."/>
            <person name="Boot N."/>
            <person name="Cabral A."/>
            <person name="Kemen E."/>
            <person name="Thines M."/>
            <person name="Ah-Fong A."/>
            <person name="Anderson R."/>
            <person name="Badejoko W."/>
            <person name="Bittner-Eddy P."/>
            <person name="Boore J.L."/>
            <person name="Chibucos M.C."/>
            <person name="Coates M."/>
            <person name="Dehal P."/>
            <person name="Delehaunty K."/>
            <person name="Dong S."/>
            <person name="Downton P."/>
            <person name="Dumas B."/>
            <person name="Fabro G."/>
            <person name="Fronick C."/>
            <person name="Fuerstenberg S.I."/>
            <person name="Fulton L."/>
            <person name="Gaulin E."/>
            <person name="Govers F."/>
            <person name="Hughes L."/>
            <person name="Humphray S."/>
            <person name="Jiang R.H."/>
            <person name="Judelson H."/>
            <person name="Kamoun S."/>
            <person name="Kyung K."/>
            <person name="Meijer H."/>
            <person name="Minx P."/>
            <person name="Morris P."/>
            <person name="Nelson J."/>
            <person name="Phuntumart V."/>
            <person name="Qutob D."/>
            <person name="Rehmany A."/>
            <person name="Rougon-Cardoso A."/>
            <person name="Ryden P."/>
            <person name="Torto-Alalibo T."/>
            <person name="Studholme D."/>
            <person name="Wang Y."/>
            <person name="Win J."/>
            <person name="Wood J."/>
            <person name="Clifton S.W."/>
            <person name="Rogers J."/>
            <person name="Van den Ackerveken G."/>
            <person name="Jones J.D."/>
            <person name="McDowell J.M."/>
            <person name="Beynon J."/>
            <person name="Tyler B.M."/>
        </authorList>
    </citation>
    <scope>NUCLEOTIDE SEQUENCE [LARGE SCALE GENOMIC DNA]</scope>
    <source>
        <strain evidence="3">Emoy2</strain>
    </source>
</reference>
<name>M4B5J4_HYAAE</name>
<evidence type="ECO:0000256" key="1">
    <source>
        <dbReference type="SAM" id="MobiDB-lite"/>
    </source>
</evidence>